<evidence type="ECO:0000259" key="5">
    <source>
        <dbReference type="PROSITE" id="PS50054"/>
    </source>
</evidence>
<dbReference type="Gene3D" id="3.40.250.10">
    <property type="entry name" value="Rhodanese-like domain"/>
    <property type="match status" value="1"/>
</dbReference>
<evidence type="ECO:0000313" key="9">
    <source>
        <dbReference type="Proteomes" id="UP001217089"/>
    </source>
</evidence>
<proteinExistence type="inferred from homology"/>
<reference evidence="8 9" key="1">
    <citation type="submission" date="2022-12" db="EMBL/GenBank/DDBJ databases">
        <title>Chromosome-level genome of Tegillarca granosa.</title>
        <authorList>
            <person name="Kim J."/>
        </authorList>
    </citation>
    <scope>NUCLEOTIDE SEQUENCE [LARGE SCALE GENOMIC DNA]</scope>
    <source>
        <strain evidence="8">Teg-2019</strain>
        <tissue evidence="8">Adductor muscle</tissue>
    </source>
</reference>
<keyword evidence="3 4" id="KW-0904">Protein phosphatase</keyword>
<evidence type="ECO:0000313" key="8">
    <source>
        <dbReference type="EMBL" id="KAJ8301360.1"/>
    </source>
</evidence>
<sequence length="350" mass="39344">MPCLECIVNNMSGDFCTPGQLTDRLKAGETILLLDCRCQTDYMRCHIKGAINVSLPSLMLRRLKKGNLKMSCIIQNNEAKEKFNKLWKTHEIVLYDDNTTDLNANPCPGIIDLLLKNFKLEGAKASFLLGGINQFEDMSPELCIDQNNEIDDSLFGLCNLTLCEDSGIGTSDSECENLCSPSAMSPFPVEVLPNLYLGNAKTSADINQLKKYGIHYILNVTPNVPNMFENDQSFKYMQIPVSDKLSQNLSSFFPEAIHFIDEAREKEHGVLVHCLAGISRSVTVTVAYLMQKKHMTLNEAYDHVKRCKPNISPNFNFMGQLLDFERHLCLKSDGNNKNGNQQSTVEIRKT</sequence>
<comment type="similarity">
    <text evidence="1 4">Belongs to the protein-tyrosine phosphatase family. Non-receptor class dual specificity subfamily.</text>
</comment>
<evidence type="ECO:0000256" key="4">
    <source>
        <dbReference type="PIRNR" id="PIRNR000939"/>
    </source>
</evidence>
<comment type="catalytic activity">
    <reaction evidence="4">
        <text>O-phospho-L-threonyl-[protein] + H2O = L-threonyl-[protein] + phosphate</text>
        <dbReference type="Rhea" id="RHEA:47004"/>
        <dbReference type="Rhea" id="RHEA-COMP:11060"/>
        <dbReference type="Rhea" id="RHEA-COMP:11605"/>
        <dbReference type="ChEBI" id="CHEBI:15377"/>
        <dbReference type="ChEBI" id="CHEBI:30013"/>
        <dbReference type="ChEBI" id="CHEBI:43474"/>
        <dbReference type="ChEBI" id="CHEBI:61977"/>
        <dbReference type="EC" id="3.1.3.16"/>
    </reaction>
</comment>
<feature type="domain" description="Tyrosine-protein phosphatase" evidence="5">
    <location>
        <begin position="187"/>
        <end position="330"/>
    </location>
</feature>
<dbReference type="Proteomes" id="UP001217089">
    <property type="component" value="Unassembled WGS sequence"/>
</dbReference>
<evidence type="ECO:0000256" key="1">
    <source>
        <dbReference type="ARBA" id="ARBA00008601"/>
    </source>
</evidence>
<dbReference type="Gene3D" id="3.90.190.10">
    <property type="entry name" value="Protein tyrosine phosphatase superfamily"/>
    <property type="match status" value="1"/>
</dbReference>
<dbReference type="InterPro" id="IPR036873">
    <property type="entry name" value="Rhodanese-like_dom_sf"/>
</dbReference>
<dbReference type="PROSITE" id="PS50054">
    <property type="entry name" value="TYR_PHOSPHATASE_DUAL"/>
    <property type="match status" value="1"/>
</dbReference>
<dbReference type="SMART" id="SM00195">
    <property type="entry name" value="DSPc"/>
    <property type="match status" value="1"/>
</dbReference>
<dbReference type="PRINTS" id="PR01764">
    <property type="entry name" value="MAPKPHPHTASE"/>
</dbReference>
<dbReference type="SUPFAM" id="SSF52799">
    <property type="entry name" value="(Phosphotyrosine protein) phosphatases II"/>
    <property type="match status" value="1"/>
</dbReference>
<dbReference type="Pfam" id="PF00782">
    <property type="entry name" value="DSPc"/>
    <property type="match status" value="1"/>
</dbReference>
<dbReference type="Pfam" id="PF00581">
    <property type="entry name" value="Rhodanese"/>
    <property type="match status" value="1"/>
</dbReference>
<accession>A0ABQ9ECX8</accession>
<dbReference type="InterPro" id="IPR008343">
    <property type="entry name" value="MKP"/>
</dbReference>
<dbReference type="EC" id="3.1.3.16" evidence="4"/>
<feature type="domain" description="Tyrosine specific protein phosphatases" evidence="6">
    <location>
        <begin position="251"/>
        <end position="311"/>
    </location>
</feature>
<dbReference type="SMART" id="SM00450">
    <property type="entry name" value="RHOD"/>
    <property type="match status" value="1"/>
</dbReference>
<comment type="catalytic activity">
    <reaction evidence="4">
        <text>O-phospho-L-tyrosyl-[protein] + H2O = L-tyrosyl-[protein] + phosphate</text>
        <dbReference type="Rhea" id="RHEA:10684"/>
        <dbReference type="Rhea" id="RHEA-COMP:10136"/>
        <dbReference type="Rhea" id="RHEA-COMP:20101"/>
        <dbReference type="ChEBI" id="CHEBI:15377"/>
        <dbReference type="ChEBI" id="CHEBI:43474"/>
        <dbReference type="ChEBI" id="CHEBI:46858"/>
        <dbReference type="ChEBI" id="CHEBI:61978"/>
        <dbReference type="EC" id="3.1.3.48"/>
    </reaction>
</comment>
<dbReference type="PROSITE" id="PS50056">
    <property type="entry name" value="TYR_PHOSPHATASE_2"/>
    <property type="match status" value="1"/>
</dbReference>
<dbReference type="PIRSF" id="PIRSF000939">
    <property type="entry name" value="MAPK_Ptase"/>
    <property type="match status" value="1"/>
</dbReference>
<gene>
    <name evidence="8" type="ORF">KUTeg_020347</name>
</gene>
<evidence type="ECO:0000256" key="2">
    <source>
        <dbReference type="ARBA" id="ARBA00022801"/>
    </source>
</evidence>
<dbReference type="PANTHER" id="PTHR10159:SF519">
    <property type="entry name" value="DUAL SPECIFICITY PROTEIN PHOSPHATASE MPK3"/>
    <property type="match status" value="1"/>
</dbReference>
<comment type="caution">
    <text evidence="8">The sequence shown here is derived from an EMBL/GenBank/DDBJ whole genome shotgun (WGS) entry which is preliminary data.</text>
</comment>
<evidence type="ECO:0000256" key="3">
    <source>
        <dbReference type="ARBA" id="ARBA00022912"/>
    </source>
</evidence>
<evidence type="ECO:0000259" key="6">
    <source>
        <dbReference type="PROSITE" id="PS50056"/>
    </source>
</evidence>
<dbReference type="EC" id="3.1.3.48" evidence="4"/>
<dbReference type="InterPro" id="IPR029021">
    <property type="entry name" value="Prot-tyrosine_phosphatase-like"/>
</dbReference>
<dbReference type="InterPro" id="IPR000387">
    <property type="entry name" value="Tyr_Pase_dom"/>
</dbReference>
<protein>
    <recommendedName>
        <fullName evidence="4">Dual specificity protein phosphatase</fullName>
        <ecNumber evidence="4">3.1.3.16</ecNumber>
        <ecNumber evidence="4">3.1.3.48</ecNumber>
    </recommendedName>
</protein>
<keyword evidence="2 4" id="KW-0378">Hydrolase</keyword>
<dbReference type="CDD" id="cd01446">
    <property type="entry name" value="DSP_MapKP"/>
    <property type="match status" value="1"/>
</dbReference>
<evidence type="ECO:0000259" key="7">
    <source>
        <dbReference type="PROSITE" id="PS50206"/>
    </source>
</evidence>
<dbReference type="PRINTS" id="PR01908">
    <property type="entry name" value="ADSPHPHTASE"/>
</dbReference>
<dbReference type="CDD" id="cd14566">
    <property type="entry name" value="DSP_MKP_classII"/>
    <property type="match status" value="1"/>
</dbReference>
<dbReference type="EMBL" id="JARBDR010000918">
    <property type="protein sequence ID" value="KAJ8301360.1"/>
    <property type="molecule type" value="Genomic_DNA"/>
</dbReference>
<dbReference type="InterPro" id="IPR001763">
    <property type="entry name" value="Rhodanese-like_dom"/>
</dbReference>
<dbReference type="PROSITE" id="PS50206">
    <property type="entry name" value="RHODANESE_3"/>
    <property type="match status" value="1"/>
</dbReference>
<keyword evidence="9" id="KW-1185">Reference proteome</keyword>
<name>A0ABQ9ECX8_TEGGR</name>
<dbReference type="SUPFAM" id="SSF52821">
    <property type="entry name" value="Rhodanese/Cell cycle control phosphatase"/>
    <property type="match status" value="1"/>
</dbReference>
<feature type="domain" description="Rhodanese" evidence="7">
    <location>
        <begin position="27"/>
        <end position="144"/>
    </location>
</feature>
<organism evidence="8 9">
    <name type="scientific">Tegillarca granosa</name>
    <name type="common">Malaysian cockle</name>
    <name type="synonym">Anadara granosa</name>
    <dbReference type="NCBI Taxonomy" id="220873"/>
    <lineage>
        <taxon>Eukaryota</taxon>
        <taxon>Metazoa</taxon>
        <taxon>Spiralia</taxon>
        <taxon>Lophotrochozoa</taxon>
        <taxon>Mollusca</taxon>
        <taxon>Bivalvia</taxon>
        <taxon>Autobranchia</taxon>
        <taxon>Pteriomorphia</taxon>
        <taxon>Arcoida</taxon>
        <taxon>Arcoidea</taxon>
        <taxon>Arcidae</taxon>
        <taxon>Tegillarca</taxon>
    </lineage>
</organism>
<dbReference type="InterPro" id="IPR000340">
    <property type="entry name" value="Dual-sp_phosphatase_cat-dom"/>
</dbReference>
<dbReference type="PANTHER" id="PTHR10159">
    <property type="entry name" value="DUAL SPECIFICITY PROTEIN PHOSPHATASE"/>
    <property type="match status" value="1"/>
</dbReference>
<dbReference type="InterPro" id="IPR020422">
    <property type="entry name" value="TYR_PHOSPHATASE_DUAL_dom"/>
</dbReference>